<dbReference type="eggNOG" id="COG3156">
    <property type="taxonomic scope" value="Bacteria"/>
</dbReference>
<proteinExistence type="predicted"/>
<keyword evidence="2" id="KW-1185">Reference proteome</keyword>
<reference evidence="1 2" key="2">
    <citation type="journal article" date="2009" name="PLoS ONE">
        <title>The photosynthetic apparatus and its regulation in the aerobic gammaproteobacterium Congregibacter litoralis gen. nov., sp. nov.</title>
        <authorList>
            <person name="Spring S."/>
            <person name="Lunsdorf H."/>
            <person name="Fuchs B.M."/>
            <person name="Tindall B.J."/>
        </authorList>
    </citation>
    <scope>NUCLEOTIDE SEQUENCE [LARGE SCALE GENOMIC DNA]</scope>
    <source>
        <strain evidence="1">KT71</strain>
    </source>
</reference>
<name>A4A5M2_9GAMM</name>
<dbReference type="SUPFAM" id="SSF47781">
    <property type="entry name" value="RuvA domain 2-like"/>
    <property type="match status" value="1"/>
</dbReference>
<gene>
    <name evidence="1" type="ORF">KT71_00040</name>
</gene>
<dbReference type="OrthoDB" id="5740498at2"/>
<evidence type="ECO:0000313" key="2">
    <source>
        <dbReference type="Proteomes" id="UP000019205"/>
    </source>
</evidence>
<dbReference type="STRING" id="314285.KT71_00040"/>
<evidence type="ECO:0008006" key="3">
    <source>
        <dbReference type="Google" id="ProtNLM"/>
    </source>
</evidence>
<dbReference type="Proteomes" id="UP000019205">
    <property type="component" value="Chromosome"/>
</dbReference>
<organism evidence="1 2">
    <name type="scientific">Congregibacter litoralis KT71</name>
    <dbReference type="NCBI Taxonomy" id="314285"/>
    <lineage>
        <taxon>Bacteria</taxon>
        <taxon>Pseudomonadati</taxon>
        <taxon>Pseudomonadota</taxon>
        <taxon>Gammaproteobacteria</taxon>
        <taxon>Cellvibrionales</taxon>
        <taxon>Halieaceae</taxon>
        <taxon>Congregibacter</taxon>
    </lineage>
</organism>
<dbReference type="EMBL" id="AAOA02000002">
    <property type="protein sequence ID" value="EAQ98319.1"/>
    <property type="molecule type" value="Genomic_DNA"/>
</dbReference>
<dbReference type="HOGENOM" id="CLU_090979_0_0_6"/>
<comment type="caution">
    <text evidence="1">The sequence shown here is derived from an EMBL/GenBank/DDBJ whole genome shotgun (WGS) entry which is preliminary data.</text>
</comment>
<dbReference type="InterPro" id="IPR010994">
    <property type="entry name" value="RuvA_2-like"/>
</dbReference>
<protein>
    <recommendedName>
        <fullName evidence="3">Type II secretory pathway, component PulK</fullName>
    </recommendedName>
</protein>
<dbReference type="AlphaFoldDB" id="A4A5M2"/>
<evidence type="ECO:0000313" key="1">
    <source>
        <dbReference type="EMBL" id="EAQ98319.1"/>
    </source>
</evidence>
<sequence length="272" mass="29247">MTVRGSRESGVALAVVVWFIAGMSLLVAGVVLSARTDVRLAQVHMGRAEASTAGDGAITLLMADIRDGAFSLGGDARLPQQQYQLGDVQIHVLAVPTEWLLDVNTASAPLLANVFEMSGALPRGNAQYLANAVVQWRQDAGRSGGTRLEAVEDLLSAPGVNRRTWDGVRDYVAVPVGGVGLSRPGARAMQRLRQLGQLAPESRVRNRGQAPVDVPLGQTRARGYRVDALVKIGETFWLRRRWVSLSASLGALPWRVYRTEPARIVSRPGPAV</sequence>
<dbReference type="RefSeq" id="WP_008292382.1">
    <property type="nucleotide sequence ID" value="NZ_CM002299.1"/>
</dbReference>
<accession>A4A5M2</accession>
<reference evidence="1 2" key="1">
    <citation type="journal article" date="2007" name="Proc. Natl. Acad. Sci. U.S.A.">
        <title>Characterization of a marine gammaproteobacterium capable of aerobic anoxygenic photosynthesis.</title>
        <authorList>
            <person name="Fuchs B.M."/>
            <person name="Spring S."/>
            <person name="Teeling H."/>
            <person name="Quast C."/>
            <person name="Wulf J."/>
            <person name="Schattenhofer M."/>
            <person name="Yan S."/>
            <person name="Ferriera S."/>
            <person name="Johnson J."/>
            <person name="Glockner F.O."/>
            <person name="Amann R."/>
        </authorList>
    </citation>
    <scope>NUCLEOTIDE SEQUENCE [LARGE SCALE GENOMIC DNA]</scope>
    <source>
        <strain evidence="1">KT71</strain>
    </source>
</reference>